<name>A0ABN1N605_9BACT</name>
<evidence type="ECO:0008006" key="3">
    <source>
        <dbReference type="Google" id="ProtNLM"/>
    </source>
</evidence>
<keyword evidence="2" id="KW-1185">Reference proteome</keyword>
<organism evidence="1 2">
    <name type="scientific">Algoriphagus jejuensis</name>
    <dbReference type="NCBI Taxonomy" id="419934"/>
    <lineage>
        <taxon>Bacteria</taxon>
        <taxon>Pseudomonadati</taxon>
        <taxon>Bacteroidota</taxon>
        <taxon>Cytophagia</taxon>
        <taxon>Cytophagales</taxon>
        <taxon>Cyclobacteriaceae</taxon>
        <taxon>Algoriphagus</taxon>
    </lineage>
</organism>
<reference evidence="1 2" key="1">
    <citation type="journal article" date="2019" name="Int. J. Syst. Evol. Microbiol.">
        <title>The Global Catalogue of Microorganisms (GCM) 10K type strain sequencing project: providing services to taxonomists for standard genome sequencing and annotation.</title>
        <authorList>
            <consortium name="The Broad Institute Genomics Platform"/>
            <consortium name="The Broad Institute Genome Sequencing Center for Infectious Disease"/>
            <person name="Wu L."/>
            <person name="Ma J."/>
        </authorList>
    </citation>
    <scope>NUCLEOTIDE SEQUENCE [LARGE SCALE GENOMIC DNA]</scope>
    <source>
        <strain evidence="1 2">JCM 16112</strain>
    </source>
</reference>
<accession>A0ABN1N605</accession>
<dbReference type="RefSeq" id="WP_343855182.1">
    <property type="nucleotide sequence ID" value="NZ_BAAAFI010000049.1"/>
</dbReference>
<dbReference type="PROSITE" id="PS51257">
    <property type="entry name" value="PROKAR_LIPOPROTEIN"/>
    <property type="match status" value="1"/>
</dbReference>
<dbReference type="EMBL" id="BAAAFI010000049">
    <property type="protein sequence ID" value="GAA0881337.1"/>
    <property type="molecule type" value="Genomic_DNA"/>
</dbReference>
<proteinExistence type="predicted"/>
<evidence type="ECO:0000313" key="1">
    <source>
        <dbReference type="EMBL" id="GAA0881337.1"/>
    </source>
</evidence>
<dbReference type="Proteomes" id="UP001500469">
    <property type="component" value="Unassembled WGS sequence"/>
</dbReference>
<gene>
    <name evidence="1" type="ORF">GCM10009119_43070</name>
</gene>
<evidence type="ECO:0000313" key="2">
    <source>
        <dbReference type="Proteomes" id="UP001500469"/>
    </source>
</evidence>
<sequence length="121" mass="13721">MKNLLFAFLVLAAFSCSEDLNPVAGCDVDNVFDLTWLKERIEDSEKSEIGRKYTSLHAAQYGSQTVFMFMNCCPYCSMAPPSLYDCSGNNLGQVGTDRIDWEEITDFEVIWKSSENECIFD</sequence>
<comment type="caution">
    <text evidence="1">The sequence shown here is derived from an EMBL/GenBank/DDBJ whole genome shotgun (WGS) entry which is preliminary data.</text>
</comment>
<protein>
    <recommendedName>
        <fullName evidence="3">Lipoprotein</fullName>
    </recommendedName>
</protein>